<proteinExistence type="predicted"/>
<sequence>MGAYEITEGSNFDFFQKARHYRQALKYLQSGLPDWRMELTDLAFASDCALSAVISVFERSEGICLLHINEDLRRRGAVSAAMFQNIGLIETAIQNAQYVGASALVRQELEGLDVLRGIFAGKQIDSKPPRVIALRNLGLGNIYGKLSGIAHLTFHKGLAHLTGGSPYSYDSQYNRQVCELLVNCHVLSMVGLAQFVAFDSRGRDQEKLTDVEERHIALALSVLGENGFLKLATPSA</sequence>
<accession>A0A0P1H9R8</accession>
<organism evidence="1 2">
    <name type="scientific">Leisingera aquaemixtae</name>
    <dbReference type="NCBI Taxonomy" id="1396826"/>
    <lineage>
        <taxon>Bacteria</taxon>
        <taxon>Pseudomonadati</taxon>
        <taxon>Pseudomonadota</taxon>
        <taxon>Alphaproteobacteria</taxon>
        <taxon>Rhodobacterales</taxon>
        <taxon>Roseobacteraceae</taxon>
        <taxon>Leisingera</taxon>
    </lineage>
</organism>
<dbReference type="STRING" id="1396826.PHA8399_01973"/>
<dbReference type="AlphaFoldDB" id="A0A0P1H9R8"/>
<gene>
    <name evidence="1" type="ORF">PHA8399_01973</name>
</gene>
<dbReference type="EMBL" id="CYSR01000021">
    <property type="protein sequence ID" value="CUH99847.1"/>
    <property type="molecule type" value="Genomic_DNA"/>
</dbReference>
<dbReference type="Proteomes" id="UP000051326">
    <property type="component" value="Unassembled WGS sequence"/>
</dbReference>
<evidence type="ECO:0000313" key="2">
    <source>
        <dbReference type="Proteomes" id="UP000051326"/>
    </source>
</evidence>
<protein>
    <submittedName>
        <fullName evidence="1">Uncharacterized protein</fullName>
    </submittedName>
</protein>
<name>A0A0P1H9R8_9RHOB</name>
<reference evidence="1 2" key="1">
    <citation type="submission" date="2015-09" db="EMBL/GenBank/DDBJ databases">
        <authorList>
            <consortium name="Swine Surveillance"/>
        </authorList>
    </citation>
    <scope>NUCLEOTIDE SEQUENCE [LARGE SCALE GENOMIC DNA]</scope>
    <source>
        <strain evidence="1 2">CECT 8399</strain>
    </source>
</reference>
<evidence type="ECO:0000313" key="1">
    <source>
        <dbReference type="EMBL" id="CUH99847.1"/>
    </source>
</evidence>